<dbReference type="Proteomes" id="UP000249579">
    <property type="component" value="Unassembled WGS sequence"/>
</dbReference>
<feature type="domain" description="Rad50/SbcC-type AAA" evidence="5">
    <location>
        <begin position="7"/>
        <end position="280"/>
    </location>
</feature>
<evidence type="ECO:0000313" key="7">
    <source>
        <dbReference type="Proteomes" id="UP000249579"/>
    </source>
</evidence>
<comment type="caution">
    <text evidence="6">The sequence shown here is derived from an EMBL/GenBank/DDBJ whole genome shotgun (WGS) entry which is preliminary data.</text>
</comment>
<comment type="subunit">
    <text evidence="2">Heterodimer of SbcC and SbcD.</text>
</comment>
<evidence type="ECO:0000256" key="4">
    <source>
        <dbReference type="SAM" id="Coils"/>
    </source>
</evidence>
<comment type="similarity">
    <text evidence="1">Belongs to the SMC family. SbcC subfamily.</text>
</comment>
<dbReference type="SUPFAM" id="SSF52540">
    <property type="entry name" value="P-loop containing nucleoside triphosphate hydrolases"/>
    <property type="match status" value="1"/>
</dbReference>
<gene>
    <name evidence="6" type="ORF">BHX94_01560</name>
</gene>
<reference evidence="6 7" key="1">
    <citation type="journal article" date="2018" name="Front. Microbiol.">
        <title>Description and Comparative Genomics of Macrococcus caseolyticus subsp. hominis subsp. nov., Macrococcus goetzii sp. nov., Macrococcus epidermidis sp. nov., and Macrococcus bohemicus sp. nov., Novel Macrococci From Human Clinical Material With Virulence Potential and Suspected Uptake of Foreign DNA by Natural Transformation.</title>
        <authorList>
            <person name="Maslanova I."/>
            <person name="Wertheimer Z."/>
            <person name="Sedlacek I."/>
            <person name="Svec P."/>
            <person name="Indrakova A."/>
            <person name="Kovarovic V."/>
            <person name="Schumann P."/>
            <person name="Sproer C."/>
            <person name="Kralova S."/>
            <person name="Sedo O."/>
            <person name="Kristofova L."/>
            <person name="Vrbovska V."/>
            <person name="Fuzik T."/>
            <person name="Petras P."/>
            <person name="Zdrahal Z."/>
            <person name="Ruzickova V."/>
            <person name="Doskar J."/>
            <person name="Pantucek R."/>
        </authorList>
    </citation>
    <scope>NUCLEOTIDE SEQUENCE [LARGE SCALE GENOMIC DNA]</scope>
    <source>
        <strain evidence="6 7">03/115</strain>
    </source>
</reference>
<organism evidence="6 7">
    <name type="scientific">Macrococcoides bohemicum</name>
    <dbReference type="NCBI Taxonomy" id="1903056"/>
    <lineage>
        <taxon>Bacteria</taxon>
        <taxon>Bacillati</taxon>
        <taxon>Bacillota</taxon>
        <taxon>Bacilli</taxon>
        <taxon>Bacillales</taxon>
        <taxon>Staphylococcaceae</taxon>
        <taxon>Macrococcoides</taxon>
    </lineage>
</organism>
<dbReference type="GO" id="GO:0006302">
    <property type="term" value="P:double-strand break repair"/>
    <property type="evidence" value="ECO:0007669"/>
    <property type="project" value="InterPro"/>
</dbReference>
<evidence type="ECO:0000256" key="1">
    <source>
        <dbReference type="ARBA" id="ARBA00006930"/>
    </source>
</evidence>
<proteinExistence type="inferred from homology"/>
<accession>A0A328AAR4</accession>
<dbReference type="EMBL" id="PZJG01000001">
    <property type="protein sequence ID" value="RAK50178.1"/>
    <property type="molecule type" value="Genomic_DNA"/>
</dbReference>
<keyword evidence="4" id="KW-0175">Coiled coil</keyword>
<dbReference type="InterPro" id="IPR027417">
    <property type="entry name" value="P-loop_NTPase"/>
</dbReference>
<evidence type="ECO:0000256" key="3">
    <source>
        <dbReference type="ARBA" id="ARBA00013368"/>
    </source>
</evidence>
<dbReference type="Pfam" id="PF13476">
    <property type="entry name" value="AAA_23"/>
    <property type="match status" value="1"/>
</dbReference>
<dbReference type="Gene3D" id="3.40.50.300">
    <property type="entry name" value="P-loop containing nucleotide triphosphate hydrolases"/>
    <property type="match status" value="1"/>
</dbReference>
<dbReference type="Gene3D" id="1.10.287.1490">
    <property type="match status" value="1"/>
</dbReference>
<evidence type="ECO:0000313" key="6">
    <source>
        <dbReference type="EMBL" id="RAK50178.1"/>
    </source>
</evidence>
<dbReference type="RefSeq" id="WP_111744725.1">
    <property type="nucleotide sequence ID" value="NZ_JBHSQY010000001.1"/>
</dbReference>
<dbReference type="GO" id="GO:0016887">
    <property type="term" value="F:ATP hydrolysis activity"/>
    <property type="evidence" value="ECO:0007669"/>
    <property type="project" value="InterPro"/>
</dbReference>
<protein>
    <recommendedName>
        <fullName evidence="3">Nuclease SbcCD subunit C</fullName>
    </recommendedName>
</protein>
<name>A0A328AAR4_9STAP</name>
<dbReference type="PANTHER" id="PTHR32114:SF2">
    <property type="entry name" value="ABC TRANSPORTER ABCH.3"/>
    <property type="match status" value="1"/>
</dbReference>
<dbReference type="AlphaFoldDB" id="A0A328AAR4"/>
<feature type="coiled-coil region" evidence="4">
    <location>
        <begin position="378"/>
        <end position="440"/>
    </location>
</feature>
<evidence type="ECO:0000256" key="2">
    <source>
        <dbReference type="ARBA" id="ARBA00011322"/>
    </source>
</evidence>
<evidence type="ECO:0000259" key="5">
    <source>
        <dbReference type="Pfam" id="PF13476"/>
    </source>
</evidence>
<dbReference type="PANTHER" id="PTHR32114">
    <property type="entry name" value="ABC TRANSPORTER ABCH.3"/>
    <property type="match status" value="1"/>
</dbReference>
<dbReference type="InterPro" id="IPR038729">
    <property type="entry name" value="Rad50/SbcC_AAA"/>
</dbReference>
<sequence length="645" mass="74841">MNLKLIKLEIENFQGIKKQNFEFNGQNATIFGQNGSGKTTTATALQWLLFEKNLQGKQIDVVPLDKDNNELYEAIPHVTAVFDKDGQELKLTKESFPKYMKNKMTGAKEYTKSRTGKQYIDDVPFTITNFKKEISEIIDEDIFKLVTNIHTFNDLHWTDRRKILFEVCGQLSDNEIIESNKELEPLIEILKNKSVEDQKKVIKDKLKKTNDDIEDIPVRINEATLSRVEITNTDITVDVVKQQIADFESQIHSINNGSEEIELRNQISQKKNKLKSLEQNHSSDNQSNINNLKSKLSLEESNKLIFESKIRMINQSINDNKTNREMKLKEYKEVDVKIKEVESIEHVSTVDDTCSCCGQALPPEKVEEANQRALELFNKDKSSELEQLNQRKQTLLEQGKQFKPSIEKLESDLQAEQKKVDDVQKVIDSLKSRIEKLSNEIVPVNETSEYKSILDEINELNHKRSNIAETNKDKVNDIREEIYKLDEKVLEFNKHQANIENNKRIDERIKALRIQEEELISIKEELNYQLYLIDEFNRTKVKTIEETINEKFKLARFKLFDEKKNGNIEETCITTFDGVEFGRGLNTAAMINVGLDIINTLSNHYNVYAPIFIDNAESVTNVYQTNSQQIELKVNEQFQKLELIF</sequence>
<dbReference type="OrthoDB" id="1698838at2"/>